<evidence type="ECO:0000256" key="1">
    <source>
        <dbReference type="SAM" id="MobiDB-lite"/>
    </source>
</evidence>
<feature type="compositionally biased region" description="Low complexity" evidence="1">
    <location>
        <begin position="266"/>
        <end position="293"/>
    </location>
</feature>
<dbReference type="Gene3D" id="2.60.40.10">
    <property type="entry name" value="Immunoglobulins"/>
    <property type="match status" value="1"/>
</dbReference>
<evidence type="ECO:0000313" key="3">
    <source>
        <dbReference type="EMBL" id="MBP1995602.1"/>
    </source>
</evidence>
<sequence>MSYQWDLFYVGGEEIRINFFDDRGMGTTLEDVSYSYTTDWVNWQPVPDFHWVDDNGFIRGTFRFPIDPAVTFVKIRVSAHYSPVIGSDSFPTIELAPIRVWQPGSASHFVATANTDGSVKLSWNDNSNLESYYQINRGGGKDGEKTFIVKDTSDHLGPLSFVDKETSTGEATFYLYTIIPVIDKVVIDKEVRPSVQFASVTNKPPSGIQKFRDKIDMSTIVSKVVTLLPKNMVKVDKDAIVQKLPDLFDAETIKSIDLTNLGEGVNGSSTNSGTTGNSSNGTSSGTSNGISNGVSGGKTGESMTSSGGNQDNAVLEELVKGSSEWAKPVLKQAIKQQLTTNSVIGNYQQPITREHFAGIAVKLYESLSGNKAEAVSPNPFTDTTSEDVLKASKAGIVSGIAADKFAPEATITRQELTVMILQAVKAAKPDLLLDSGVTPAFEDEAAIAPWAFDAVKFAYSRQIMLGVGGGRIDPLGNTTREQAIVLVKRAFEALK</sequence>
<accession>A0ABS4J6X0</accession>
<dbReference type="EMBL" id="JAGGLB010000036">
    <property type="protein sequence ID" value="MBP1995602.1"/>
    <property type="molecule type" value="Genomic_DNA"/>
</dbReference>
<feature type="region of interest" description="Disordered" evidence="1">
    <location>
        <begin position="261"/>
        <end position="309"/>
    </location>
</feature>
<protein>
    <recommendedName>
        <fullName evidence="2">SLH domain-containing protein</fullName>
    </recommendedName>
</protein>
<dbReference type="PROSITE" id="PS51272">
    <property type="entry name" value="SLH"/>
    <property type="match status" value="2"/>
</dbReference>
<organism evidence="3 4">
    <name type="scientific">Paenibacillus eucommiae</name>
    <dbReference type="NCBI Taxonomy" id="1355755"/>
    <lineage>
        <taxon>Bacteria</taxon>
        <taxon>Bacillati</taxon>
        <taxon>Bacillota</taxon>
        <taxon>Bacilli</taxon>
        <taxon>Bacillales</taxon>
        <taxon>Paenibacillaceae</taxon>
        <taxon>Paenibacillus</taxon>
    </lineage>
</organism>
<dbReference type="Proteomes" id="UP001519287">
    <property type="component" value="Unassembled WGS sequence"/>
</dbReference>
<evidence type="ECO:0000313" key="4">
    <source>
        <dbReference type="Proteomes" id="UP001519287"/>
    </source>
</evidence>
<dbReference type="InterPro" id="IPR013783">
    <property type="entry name" value="Ig-like_fold"/>
</dbReference>
<dbReference type="Pfam" id="PF00395">
    <property type="entry name" value="SLH"/>
    <property type="match status" value="2"/>
</dbReference>
<name>A0ABS4J6X0_9BACL</name>
<dbReference type="InterPro" id="IPR001119">
    <property type="entry name" value="SLH_dom"/>
</dbReference>
<evidence type="ECO:0000259" key="2">
    <source>
        <dbReference type="PROSITE" id="PS51272"/>
    </source>
</evidence>
<comment type="caution">
    <text evidence="3">The sequence shown here is derived from an EMBL/GenBank/DDBJ whole genome shotgun (WGS) entry which is preliminary data.</text>
</comment>
<reference evidence="3 4" key="1">
    <citation type="submission" date="2021-03" db="EMBL/GenBank/DDBJ databases">
        <title>Genomic Encyclopedia of Type Strains, Phase IV (KMG-IV): sequencing the most valuable type-strain genomes for metagenomic binning, comparative biology and taxonomic classification.</title>
        <authorList>
            <person name="Goeker M."/>
        </authorList>
    </citation>
    <scope>NUCLEOTIDE SEQUENCE [LARGE SCALE GENOMIC DNA]</scope>
    <source>
        <strain evidence="3 4">DSM 26048</strain>
    </source>
</reference>
<feature type="domain" description="SLH" evidence="2">
    <location>
        <begin position="371"/>
        <end position="434"/>
    </location>
</feature>
<gene>
    <name evidence="3" type="ORF">J2Z66_007244</name>
</gene>
<feature type="domain" description="SLH" evidence="2">
    <location>
        <begin position="438"/>
        <end position="495"/>
    </location>
</feature>
<dbReference type="RefSeq" id="WP_209977390.1">
    <property type="nucleotide sequence ID" value="NZ_JAGGLB010000036.1"/>
</dbReference>
<proteinExistence type="predicted"/>
<keyword evidence="4" id="KW-1185">Reference proteome</keyword>